<evidence type="ECO:0000313" key="2">
    <source>
        <dbReference type="EMBL" id="GBG95456.1"/>
    </source>
</evidence>
<keyword evidence="3" id="KW-1185">Reference proteome</keyword>
<dbReference type="InterPro" id="IPR013830">
    <property type="entry name" value="SGNH_hydro"/>
</dbReference>
<name>A0A401IVC7_9LACO</name>
<sequence>MLLKKNSTIVFAGDSVTDANRDYAAIPGDFESFGDGYVRIVSAALTTMYPDLNTMVVNAGVNGDDINLLAKRWDQDVLGAKPDYVAILIGINDTWRWFDSTFRHNQNLVTPEKYRAQYQGLIDRTKDQAQVIIMSPFMFELNQADPMRAKLQVFQDIAQELASVNGLQYIDLQATVDKYLSQQSSYTVTKDRVHPKFSGAMLVARKILAALDVDWERSI</sequence>
<feature type="domain" description="SGNH hydrolase-type esterase" evidence="1">
    <location>
        <begin position="11"/>
        <end position="196"/>
    </location>
</feature>
<dbReference type="Pfam" id="PF13472">
    <property type="entry name" value="Lipase_GDSL_2"/>
    <property type="match status" value="1"/>
</dbReference>
<dbReference type="SUPFAM" id="SSF52266">
    <property type="entry name" value="SGNH hydrolase"/>
    <property type="match status" value="1"/>
</dbReference>
<dbReference type="Proteomes" id="UP000286848">
    <property type="component" value="Unassembled WGS sequence"/>
</dbReference>
<dbReference type="PANTHER" id="PTHR30383">
    <property type="entry name" value="THIOESTERASE 1/PROTEASE 1/LYSOPHOSPHOLIPASE L1"/>
    <property type="match status" value="1"/>
</dbReference>
<dbReference type="EMBL" id="BFFP01000036">
    <property type="protein sequence ID" value="GBG95456.1"/>
    <property type="molecule type" value="Genomic_DNA"/>
</dbReference>
<dbReference type="CDD" id="cd01834">
    <property type="entry name" value="SGNH_hydrolase_like_2"/>
    <property type="match status" value="1"/>
</dbReference>
<protein>
    <submittedName>
        <fullName evidence="2">Esterase</fullName>
    </submittedName>
</protein>
<dbReference type="PANTHER" id="PTHR30383:SF5">
    <property type="entry name" value="SGNH HYDROLASE-TYPE ESTERASE DOMAIN-CONTAINING PROTEIN"/>
    <property type="match status" value="1"/>
</dbReference>
<dbReference type="Gene3D" id="3.40.50.1110">
    <property type="entry name" value="SGNH hydrolase"/>
    <property type="match status" value="1"/>
</dbReference>
<dbReference type="GO" id="GO:0004622">
    <property type="term" value="F:phosphatidylcholine lysophospholipase activity"/>
    <property type="evidence" value="ECO:0007669"/>
    <property type="project" value="TreeGrafter"/>
</dbReference>
<evidence type="ECO:0000313" key="3">
    <source>
        <dbReference type="Proteomes" id="UP000286848"/>
    </source>
</evidence>
<proteinExistence type="predicted"/>
<evidence type="ECO:0000259" key="1">
    <source>
        <dbReference type="Pfam" id="PF13472"/>
    </source>
</evidence>
<reference evidence="2 3" key="1">
    <citation type="journal article" date="2019" name="Int. J. Syst. Evol. Microbiol.">
        <title>Lactobacillus salitolerans sp. nov., a novel lactic acid bacterium isolated from spent mushroom substrates.</title>
        <authorList>
            <person name="Tohno M."/>
            <person name="Tanizawa Y."/>
            <person name="Kojima Y."/>
            <person name="Sakamoto M."/>
            <person name="Nakamura Y."/>
            <person name="Ohkuma M."/>
            <person name="Kobayashi H."/>
        </authorList>
    </citation>
    <scope>NUCLEOTIDE SEQUENCE [LARGE SCALE GENOMIC DNA]</scope>
    <source>
        <strain evidence="2 3">YK43</strain>
    </source>
</reference>
<comment type="caution">
    <text evidence="2">The sequence shown here is derived from an EMBL/GenBank/DDBJ whole genome shotgun (WGS) entry which is preliminary data.</text>
</comment>
<gene>
    <name evidence="2" type="ORF">LFYK43_19150</name>
</gene>
<dbReference type="InterPro" id="IPR036514">
    <property type="entry name" value="SGNH_hydro_sf"/>
</dbReference>
<accession>A0A401IVC7</accession>
<dbReference type="AlphaFoldDB" id="A0A401IVC7"/>
<organism evidence="2 3">
    <name type="scientific">Ligilactobacillus salitolerans</name>
    <dbReference type="NCBI Taxonomy" id="1808352"/>
    <lineage>
        <taxon>Bacteria</taxon>
        <taxon>Bacillati</taxon>
        <taxon>Bacillota</taxon>
        <taxon>Bacilli</taxon>
        <taxon>Lactobacillales</taxon>
        <taxon>Lactobacillaceae</taxon>
        <taxon>Ligilactobacillus</taxon>
    </lineage>
</organism>
<dbReference type="InterPro" id="IPR051532">
    <property type="entry name" value="Ester_Hydrolysis_Enzymes"/>
</dbReference>